<protein>
    <submittedName>
        <fullName evidence="1">Uncharacterized protein</fullName>
    </submittedName>
</protein>
<name>A0A8S5SFM9_9CAUD</name>
<accession>A0A8S5SFM9</accession>
<dbReference type="EMBL" id="BK032585">
    <property type="protein sequence ID" value="DAF49651.1"/>
    <property type="molecule type" value="Genomic_DNA"/>
</dbReference>
<evidence type="ECO:0000313" key="1">
    <source>
        <dbReference type="EMBL" id="DAF49651.1"/>
    </source>
</evidence>
<proteinExistence type="predicted"/>
<organism evidence="1">
    <name type="scientific">Myoviridae sp. ctuev19</name>
    <dbReference type="NCBI Taxonomy" id="2827716"/>
    <lineage>
        <taxon>Viruses</taxon>
        <taxon>Duplodnaviria</taxon>
        <taxon>Heunggongvirae</taxon>
        <taxon>Uroviricota</taxon>
        <taxon>Caudoviricetes</taxon>
    </lineage>
</organism>
<reference evidence="1" key="1">
    <citation type="journal article" date="2021" name="Proc. Natl. Acad. Sci. U.S.A.">
        <title>A Catalog of Tens of Thousands of Viruses from Human Metagenomes Reveals Hidden Associations with Chronic Diseases.</title>
        <authorList>
            <person name="Tisza M.J."/>
            <person name="Buck C.B."/>
        </authorList>
    </citation>
    <scope>NUCLEOTIDE SEQUENCE</scope>
    <source>
        <strain evidence="1">Ctuev19</strain>
    </source>
</reference>
<sequence>MVRAHHFFNSLITERANRFFNSPIIRRRAGLPSLVAIKLDSANFILQG</sequence>